<dbReference type="SUPFAM" id="SSF46626">
    <property type="entry name" value="Cytochrome c"/>
    <property type="match status" value="1"/>
</dbReference>
<name>A0A1B2ADM2_9SPHN</name>
<dbReference type="AlphaFoldDB" id="A0A1B2ADM2"/>
<dbReference type="Gene3D" id="1.10.760.10">
    <property type="entry name" value="Cytochrome c-like domain"/>
    <property type="match status" value="1"/>
</dbReference>
<dbReference type="PROSITE" id="PS51007">
    <property type="entry name" value="CYTC"/>
    <property type="match status" value="1"/>
</dbReference>
<evidence type="ECO:0000256" key="3">
    <source>
        <dbReference type="ARBA" id="ARBA00023004"/>
    </source>
</evidence>
<keyword evidence="2 4" id="KW-0479">Metal-binding</keyword>
<evidence type="ECO:0000259" key="5">
    <source>
        <dbReference type="PROSITE" id="PS51007"/>
    </source>
</evidence>
<dbReference type="GO" id="GO:0046872">
    <property type="term" value="F:metal ion binding"/>
    <property type="evidence" value="ECO:0007669"/>
    <property type="project" value="UniProtKB-KW"/>
</dbReference>
<dbReference type="EMBL" id="CP016591">
    <property type="protein sequence ID" value="ANY20246.1"/>
    <property type="molecule type" value="Genomic_DNA"/>
</dbReference>
<dbReference type="Proteomes" id="UP000092932">
    <property type="component" value="Chromosome"/>
</dbReference>
<keyword evidence="3 4" id="KW-0408">Iron</keyword>
<reference evidence="6 7" key="1">
    <citation type="submission" date="2016-07" db="EMBL/GenBank/DDBJ databases">
        <title>Complete genome sequence of Altererythrobacter dongtanensis KCTC 22672, a type strain with esterase isolated from tidal flat.</title>
        <authorList>
            <person name="Cheng H."/>
            <person name="Wu Y.-H."/>
            <person name="Zhou P."/>
            <person name="Huo Y.-Y."/>
            <person name="Wang C.-S."/>
            <person name="Xu X.-W."/>
        </authorList>
    </citation>
    <scope>NUCLEOTIDE SEQUENCE [LARGE SCALE GENOMIC DNA]</scope>
    <source>
        <strain evidence="6 7">KCTC 22672</strain>
    </source>
</reference>
<evidence type="ECO:0000313" key="7">
    <source>
        <dbReference type="Proteomes" id="UP000092932"/>
    </source>
</evidence>
<dbReference type="GO" id="GO:0020037">
    <property type="term" value="F:heme binding"/>
    <property type="evidence" value="ECO:0007669"/>
    <property type="project" value="InterPro"/>
</dbReference>
<organism evidence="6 7">
    <name type="scientific">Tsuneonella dongtanensis</name>
    <dbReference type="NCBI Taxonomy" id="692370"/>
    <lineage>
        <taxon>Bacteria</taxon>
        <taxon>Pseudomonadati</taxon>
        <taxon>Pseudomonadota</taxon>
        <taxon>Alphaproteobacteria</taxon>
        <taxon>Sphingomonadales</taxon>
        <taxon>Erythrobacteraceae</taxon>
        <taxon>Tsuneonella</taxon>
    </lineage>
</organism>
<dbReference type="STRING" id="692370.A6F68_01735"/>
<feature type="domain" description="Cytochrome c" evidence="5">
    <location>
        <begin position="77"/>
        <end position="158"/>
    </location>
</feature>
<sequence>MCNTEEDAEGGNPAAPANPSKLIEIKAVSSQFAHGASMMRSTILSLAALALASGCAEIPRPAASASTAEAIRFDRKSPEWRGERLAKYRCADCHSVDHGETSPVPDAPSFGAIANTPGLSSAMLAQWLRDHGNYPDEMYFEIPAEHVDDLAAYMVTLRRN</sequence>
<dbReference type="GO" id="GO:0009055">
    <property type="term" value="F:electron transfer activity"/>
    <property type="evidence" value="ECO:0007669"/>
    <property type="project" value="InterPro"/>
</dbReference>
<dbReference type="InterPro" id="IPR009056">
    <property type="entry name" value="Cyt_c-like_dom"/>
</dbReference>
<protein>
    <submittedName>
        <fullName evidence="6">Cytochrome c-552</fullName>
    </submittedName>
</protein>
<dbReference type="KEGG" id="ado:A6F68_01735"/>
<evidence type="ECO:0000256" key="2">
    <source>
        <dbReference type="ARBA" id="ARBA00022723"/>
    </source>
</evidence>
<evidence type="ECO:0000256" key="1">
    <source>
        <dbReference type="ARBA" id="ARBA00022617"/>
    </source>
</evidence>
<evidence type="ECO:0000313" key="6">
    <source>
        <dbReference type="EMBL" id="ANY20246.1"/>
    </source>
</evidence>
<gene>
    <name evidence="6" type="primary">cycB</name>
    <name evidence="6" type="ORF">A6F68_01735</name>
</gene>
<keyword evidence="7" id="KW-1185">Reference proteome</keyword>
<accession>A0A1B2ADM2</accession>
<proteinExistence type="predicted"/>
<dbReference type="InterPro" id="IPR036909">
    <property type="entry name" value="Cyt_c-like_dom_sf"/>
</dbReference>
<keyword evidence="1 4" id="KW-0349">Heme</keyword>
<evidence type="ECO:0000256" key="4">
    <source>
        <dbReference type="PROSITE-ProRule" id="PRU00433"/>
    </source>
</evidence>